<dbReference type="OrthoDB" id="1939616at2759"/>
<organism evidence="1 2">
    <name type="scientific">Gossypium harknessii</name>
    <dbReference type="NCBI Taxonomy" id="34285"/>
    <lineage>
        <taxon>Eukaryota</taxon>
        <taxon>Viridiplantae</taxon>
        <taxon>Streptophyta</taxon>
        <taxon>Embryophyta</taxon>
        <taxon>Tracheophyta</taxon>
        <taxon>Spermatophyta</taxon>
        <taxon>Magnoliopsida</taxon>
        <taxon>eudicotyledons</taxon>
        <taxon>Gunneridae</taxon>
        <taxon>Pentapetalae</taxon>
        <taxon>rosids</taxon>
        <taxon>malvids</taxon>
        <taxon>Malvales</taxon>
        <taxon>Malvaceae</taxon>
        <taxon>Malvoideae</taxon>
        <taxon>Gossypium</taxon>
    </lineage>
</organism>
<evidence type="ECO:0000313" key="1">
    <source>
        <dbReference type="EMBL" id="MBA0798661.1"/>
    </source>
</evidence>
<comment type="caution">
    <text evidence="1">The sequence shown here is derived from an EMBL/GenBank/DDBJ whole genome shotgun (WGS) entry which is preliminary data.</text>
</comment>
<keyword evidence="2" id="KW-1185">Reference proteome</keyword>
<name>A0A7J9GMA9_9ROSI</name>
<accession>A0A7J9GMA9</accession>
<protein>
    <recommendedName>
        <fullName evidence="3">CCHC-type domain-containing protein</fullName>
    </recommendedName>
</protein>
<feature type="non-terminal residue" evidence="1">
    <location>
        <position position="234"/>
    </location>
</feature>
<sequence length="234" mass="26424">EVKLPTESFNIEHDGNRKLVVDTPYNEVINSDILIVETDYNEVKLPVEFFNIGHDHNEKLVNDTAYDEVTNGRVSIAETEQNEANFPAKCLNIGHGDKKKLAVNKANYKEAINDGKSLVETEQNKAKLPIEPLGVGLDDNEKLQKPETKAENKVGEMSNRRTKGVGGLLRVNNLMMSEERGRFACLFVKINLEKLLQKFVFMEGRKQAIVYEGIEKLCFECGMVGHKVELCIEK</sequence>
<evidence type="ECO:0008006" key="3">
    <source>
        <dbReference type="Google" id="ProtNLM"/>
    </source>
</evidence>
<reference evidence="1 2" key="1">
    <citation type="journal article" date="2019" name="Genome Biol. Evol.">
        <title>Insights into the evolution of the New World diploid cottons (Gossypium, subgenus Houzingenia) based on genome sequencing.</title>
        <authorList>
            <person name="Grover C.E."/>
            <person name="Arick M.A. 2nd"/>
            <person name="Thrash A."/>
            <person name="Conover J.L."/>
            <person name="Sanders W.S."/>
            <person name="Peterson D.G."/>
            <person name="Frelichowski J.E."/>
            <person name="Scheffler J.A."/>
            <person name="Scheffler B.E."/>
            <person name="Wendel J.F."/>
        </authorList>
    </citation>
    <scope>NUCLEOTIDE SEQUENCE [LARGE SCALE GENOMIC DNA]</scope>
    <source>
        <strain evidence="1">0</strain>
        <tissue evidence="1">Leaf</tissue>
    </source>
</reference>
<gene>
    <name evidence="1" type="ORF">Gohar_009230</name>
</gene>
<dbReference type="EMBL" id="JABFAD010000005">
    <property type="protein sequence ID" value="MBA0798661.1"/>
    <property type="molecule type" value="Genomic_DNA"/>
</dbReference>
<evidence type="ECO:0000313" key="2">
    <source>
        <dbReference type="Proteomes" id="UP000593560"/>
    </source>
</evidence>
<dbReference type="AlphaFoldDB" id="A0A7J9GMA9"/>
<dbReference type="Proteomes" id="UP000593560">
    <property type="component" value="Unassembled WGS sequence"/>
</dbReference>
<proteinExistence type="predicted"/>